<evidence type="ECO:0000256" key="1">
    <source>
        <dbReference type="SAM" id="MobiDB-lite"/>
    </source>
</evidence>
<evidence type="ECO:0000313" key="3">
    <source>
        <dbReference type="Proteomes" id="UP000469452"/>
    </source>
</evidence>
<comment type="caution">
    <text evidence="2">The sequence shown here is derived from an EMBL/GenBank/DDBJ whole genome shotgun (WGS) entry which is preliminary data.</text>
</comment>
<organism evidence="2 3">
    <name type="scientific">Aphanomyces astaci</name>
    <name type="common">Crayfish plague agent</name>
    <dbReference type="NCBI Taxonomy" id="112090"/>
    <lineage>
        <taxon>Eukaryota</taxon>
        <taxon>Sar</taxon>
        <taxon>Stramenopiles</taxon>
        <taxon>Oomycota</taxon>
        <taxon>Saprolegniomycetes</taxon>
        <taxon>Saprolegniales</taxon>
        <taxon>Verrucalvaceae</taxon>
        <taxon>Aphanomyces</taxon>
    </lineage>
</organism>
<feature type="region of interest" description="Disordered" evidence="1">
    <location>
        <begin position="1"/>
        <end position="30"/>
    </location>
</feature>
<proteinExistence type="predicted"/>
<dbReference type="VEuPathDB" id="FungiDB:H257_08310"/>
<evidence type="ECO:0000313" key="2">
    <source>
        <dbReference type="EMBL" id="KAF0746559.1"/>
    </source>
</evidence>
<protein>
    <submittedName>
        <fullName evidence="2">Uncharacterized protein</fullName>
    </submittedName>
</protein>
<dbReference type="Proteomes" id="UP000469452">
    <property type="component" value="Unassembled WGS sequence"/>
</dbReference>
<dbReference type="EMBL" id="VJMI01013916">
    <property type="protein sequence ID" value="KAF0746559.1"/>
    <property type="molecule type" value="Genomic_DNA"/>
</dbReference>
<gene>
    <name evidence="2" type="ORF">AaE_008076</name>
</gene>
<dbReference type="SUPFAM" id="SSF82185">
    <property type="entry name" value="Histone H3 K4-specific methyltransferase SET7/9 N-terminal domain"/>
    <property type="match status" value="1"/>
</dbReference>
<sequence length="152" mass="16750">MATRRRPSSTTPSLGDVRSTKTHEMSTKKTKKQCSRVLTCQKVKLQVYTLKYDDASVYVGEIHIESRQRHGKGVFRTSHGDVLDGQWSDDRFHGFDDSGILRSPTIATKACITRISGMGAARIFGRTATSTLASSTTGGYVAPPIIFRTHNT</sequence>
<accession>A0A6A5A8D4</accession>
<name>A0A6A5A8D4_APHAT</name>
<dbReference type="AlphaFoldDB" id="A0A6A5A8D4"/>
<reference evidence="2 3" key="1">
    <citation type="submission" date="2019-06" db="EMBL/GenBank/DDBJ databases">
        <title>Genomics analysis of Aphanomyces spp. identifies a new class of oomycete effector associated with host adaptation.</title>
        <authorList>
            <person name="Gaulin E."/>
        </authorList>
    </citation>
    <scope>NUCLEOTIDE SEQUENCE [LARGE SCALE GENOMIC DNA]</scope>
    <source>
        <strain evidence="2 3">E</strain>
    </source>
</reference>
<feature type="compositionally biased region" description="Basic and acidic residues" evidence="1">
    <location>
        <begin position="18"/>
        <end position="27"/>
    </location>
</feature>